<dbReference type="EMBL" id="DXGC01000070">
    <property type="protein sequence ID" value="HIW91523.1"/>
    <property type="molecule type" value="Genomic_DNA"/>
</dbReference>
<dbReference type="InterPro" id="IPR025110">
    <property type="entry name" value="AMP-bd_C"/>
</dbReference>
<dbReference type="GO" id="GO:0016878">
    <property type="term" value="F:acid-thiol ligase activity"/>
    <property type="evidence" value="ECO:0007669"/>
    <property type="project" value="UniProtKB-ARBA"/>
</dbReference>
<organism evidence="6 7">
    <name type="scientific">Candidatus Corynebacterium avicola</name>
    <dbReference type="NCBI Taxonomy" id="2838527"/>
    <lineage>
        <taxon>Bacteria</taxon>
        <taxon>Bacillati</taxon>
        <taxon>Actinomycetota</taxon>
        <taxon>Actinomycetes</taxon>
        <taxon>Mycobacteriales</taxon>
        <taxon>Corynebacteriaceae</taxon>
        <taxon>Corynebacterium</taxon>
    </lineage>
</organism>
<evidence type="ECO:0000256" key="3">
    <source>
        <dbReference type="SAM" id="Phobius"/>
    </source>
</evidence>
<proteinExistence type="inferred from homology"/>
<keyword evidence="3" id="KW-0812">Transmembrane</keyword>
<dbReference type="InterPro" id="IPR045851">
    <property type="entry name" value="AMP-bd_C_sf"/>
</dbReference>
<dbReference type="FunFam" id="3.30.300.30:FF:000008">
    <property type="entry name" value="2,3-dihydroxybenzoate-AMP ligase"/>
    <property type="match status" value="1"/>
</dbReference>
<keyword evidence="2 6" id="KW-0436">Ligase</keyword>
<dbReference type="Gene3D" id="3.40.50.12780">
    <property type="entry name" value="N-terminal domain of ligase-like"/>
    <property type="match status" value="1"/>
</dbReference>
<dbReference type="InterPro" id="IPR020459">
    <property type="entry name" value="AMP-binding"/>
</dbReference>
<keyword evidence="3" id="KW-1133">Transmembrane helix</keyword>
<dbReference type="InterPro" id="IPR020845">
    <property type="entry name" value="AMP-binding_CS"/>
</dbReference>
<evidence type="ECO:0000259" key="4">
    <source>
        <dbReference type="Pfam" id="PF00501"/>
    </source>
</evidence>
<dbReference type="PRINTS" id="PR00154">
    <property type="entry name" value="AMPBINDING"/>
</dbReference>
<evidence type="ECO:0000259" key="5">
    <source>
        <dbReference type="Pfam" id="PF13193"/>
    </source>
</evidence>
<name>A0A9D1RQR2_9CORY</name>
<reference evidence="6" key="1">
    <citation type="journal article" date="2021" name="PeerJ">
        <title>Extensive microbial diversity within the chicken gut microbiome revealed by metagenomics and culture.</title>
        <authorList>
            <person name="Gilroy R."/>
            <person name="Ravi A."/>
            <person name="Getino M."/>
            <person name="Pursley I."/>
            <person name="Horton D.L."/>
            <person name="Alikhan N.F."/>
            <person name="Baker D."/>
            <person name="Gharbi K."/>
            <person name="Hall N."/>
            <person name="Watson M."/>
            <person name="Adriaenssens E.M."/>
            <person name="Foster-Nyarko E."/>
            <person name="Jarju S."/>
            <person name="Secka A."/>
            <person name="Antonio M."/>
            <person name="Oren A."/>
            <person name="Chaudhuri R.R."/>
            <person name="La Ragione R."/>
            <person name="Hildebrand F."/>
            <person name="Pallen M.J."/>
        </authorList>
    </citation>
    <scope>NUCLEOTIDE SEQUENCE</scope>
    <source>
        <strain evidence="6">CHK32-1732</strain>
    </source>
</reference>
<comment type="similarity">
    <text evidence="1">Belongs to the ATP-dependent AMP-binding enzyme family.</text>
</comment>
<dbReference type="SUPFAM" id="SSF56801">
    <property type="entry name" value="Acetyl-CoA synthetase-like"/>
    <property type="match status" value="1"/>
</dbReference>
<protein>
    <submittedName>
        <fullName evidence="6">Long-chain fatty acid--CoA ligase</fullName>
    </submittedName>
</protein>
<reference evidence="6" key="2">
    <citation type="submission" date="2021-04" db="EMBL/GenBank/DDBJ databases">
        <authorList>
            <person name="Gilroy R."/>
        </authorList>
    </citation>
    <scope>NUCLEOTIDE SEQUENCE</scope>
    <source>
        <strain evidence="6">CHK32-1732</strain>
    </source>
</reference>
<dbReference type="Proteomes" id="UP000824190">
    <property type="component" value="Unassembled WGS sequence"/>
</dbReference>
<dbReference type="PANTHER" id="PTHR43767">
    <property type="entry name" value="LONG-CHAIN-FATTY-ACID--COA LIGASE"/>
    <property type="match status" value="1"/>
</dbReference>
<keyword evidence="3" id="KW-0472">Membrane</keyword>
<feature type="domain" description="AMP-dependent synthetase/ligase" evidence="4">
    <location>
        <begin position="11"/>
        <end position="380"/>
    </location>
</feature>
<dbReference type="Pfam" id="PF00501">
    <property type="entry name" value="AMP-binding"/>
    <property type="match status" value="1"/>
</dbReference>
<feature type="transmembrane region" description="Helical" evidence="3">
    <location>
        <begin position="58"/>
        <end position="80"/>
    </location>
</feature>
<evidence type="ECO:0000256" key="1">
    <source>
        <dbReference type="ARBA" id="ARBA00006432"/>
    </source>
</evidence>
<dbReference type="PANTHER" id="PTHR43767:SF1">
    <property type="entry name" value="NONRIBOSOMAL PEPTIDE SYNTHASE PES1 (EUROFUNG)-RELATED"/>
    <property type="match status" value="1"/>
</dbReference>
<accession>A0A9D1RQR2</accession>
<dbReference type="PROSITE" id="PS00455">
    <property type="entry name" value="AMP_BINDING"/>
    <property type="match status" value="1"/>
</dbReference>
<evidence type="ECO:0000256" key="2">
    <source>
        <dbReference type="ARBA" id="ARBA00022598"/>
    </source>
</evidence>
<dbReference type="CDD" id="cd17631">
    <property type="entry name" value="FACL_FadD13-like"/>
    <property type="match status" value="1"/>
</dbReference>
<dbReference type="InterPro" id="IPR042099">
    <property type="entry name" value="ANL_N_sf"/>
</dbReference>
<feature type="domain" description="AMP-binding enzyme C-terminal" evidence="5">
    <location>
        <begin position="431"/>
        <end position="505"/>
    </location>
</feature>
<dbReference type="Pfam" id="PF13193">
    <property type="entry name" value="AMP-binding_C"/>
    <property type="match status" value="1"/>
</dbReference>
<gene>
    <name evidence="6" type="ORF">H9870_07680</name>
</gene>
<evidence type="ECO:0000313" key="6">
    <source>
        <dbReference type="EMBL" id="HIW91523.1"/>
    </source>
</evidence>
<evidence type="ECO:0000313" key="7">
    <source>
        <dbReference type="Proteomes" id="UP000824190"/>
    </source>
</evidence>
<dbReference type="Gene3D" id="3.30.300.30">
    <property type="match status" value="1"/>
</dbReference>
<comment type="caution">
    <text evidence="6">The sequence shown here is derived from an EMBL/GenBank/DDBJ whole genome shotgun (WGS) entry which is preliminary data.</text>
</comment>
<sequence length="525" mass="57674">MQVDISSIRQLQRHADLHGEDTAIVYEGTEFSYTELMKAVGKFAAALREDGVGRGDRVAYAGLNSVTFFITFFSAIWVGATFVPLNFRLVGDEMRGVLRDARPDVVLAEPVQAAAFDEFLGTLAIRKTLLVDTDPNLEDATAPSDAWLPYSEFVHGCNEIPPHEPQHDEDLAALLYTSGSTGRPKGVMLTHGNLWWGWNNVDSAIDTRADDVSLAVAPLFHIGGLNAFSLRTLTHGGTLLVRRKFDPAQALRDIEERRVTTVFLVPAMLTAMSRQPNFDATDLSSLRATCVAAAPVPPDLISLYAGRGVLLQQAWGLTETAPFSTNVDESMVQEKLGSCGTPMPYTRVKVVNPESLADITESGEVGELWVQGPNVSVGYWNNPKATRQAFTDDGWFRTGDLGRRDEDGYYYIVDRLKDMVLSGGENIYPAQIENALFTHPDIVDVAVIGIPHEKWGETVCAVVQFKDDPASLEDIREFLSTRVASYKLPRALVVTEEVARNGSGKLDKQRIRREVLAEASLAEAS</sequence>
<dbReference type="InterPro" id="IPR000873">
    <property type="entry name" value="AMP-dep_synth/lig_dom"/>
</dbReference>
<dbReference type="AlphaFoldDB" id="A0A9D1RQR2"/>
<dbReference type="InterPro" id="IPR050237">
    <property type="entry name" value="ATP-dep_AMP-bd_enzyme"/>
</dbReference>